<name>A0ABU9BDX8_9BURK</name>
<dbReference type="InterPro" id="IPR012312">
    <property type="entry name" value="Hemerythrin-like"/>
</dbReference>
<dbReference type="InterPro" id="IPR035938">
    <property type="entry name" value="Hemerythrin-like_sf"/>
</dbReference>
<sequence>MPTLTWSDDLALQHAEMDHTHQEFVDLLADCEAALQAEPAELLARWQRLVDHTVEHFGQEDRWMAATGFEPENCHSFQHKAVLDVMKECARRAGLAEQPDFEPLKLAVAELAIWFPQHARQMDAALAGHMESLGYDAATGTLRSPIAEDAQRISGCGGSSCHTAEDAPADTPAAESAPATA</sequence>
<dbReference type="SUPFAM" id="SSF47188">
    <property type="entry name" value="Hemerythrin-like"/>
    <property type="match status" value="1"/>
</dbReference>
<dbReference type="Pfam" id="PF01814">
    <property type="entry name" value="Hemerythrin"/>
    <property type="match status" value="1"/>
</dbReference>
<evidence type="ECO:0000256" key="3">
    <source>
        <dbReference type="ARBA" id="ARBA00023004"/>
    </source>
</evidence>
<keyword evidence="3" id="KW-0408">Iron</keyword>
<feature type="domain" description="Hemerythrin-like" evidence="5">
    <location>
        <begin position="16"/>
        <end position="126"/>
    </location>
</feature>
<dbReference type="Gene3D" id="1.20.120.50">
    <property type="entry name" value="Hemerythrin-like"/>
    <property type="match status" value="1"/>
</dbReference>
<evidence type="ECO:0000313" key="6">
    <source>
        <dbReference type="EMBL" id="MEK8027753.1"/>
    </source>
</evidence>
<evidence type="ECO:0000256" key="2">
    <source>
        <dbReference type="ARBA" id="ARBA00022723"/>
    </source>
</evidence>
<proteinExistence type="inferred from homology"/>
<evidence type="ECO:0000256" key="4">
    <source>
        <dbReference type="SAM" id="MobiDB-lite"/>
    </source>
</evidence>
<feature type="region of interest" description="Disordered" evidence="4">
    <location>
        <begin position="157"/>
        <end position="181"/>
    </location>
</feature>
<dbReference type="EMBL" id="JBBUTF010000016">
    <property type="protein sequence ID" value="MEK8027753.1"/>
    <property type="molecule type" value="Genomic_DNA"/>
</dbReference>
<keyword evidence="7" id="KW-1185">Reference proteome</keyword>
<evidence type="ECO:0000259" key="5">
    <source>
        <dbReference type="Pfam" id="PF01814"/>
    </source>
</evidence>
<feature type="compositionally biased region" description="Low complexity" evidence="4">
    <location>
        <begin position="169"/>
        <end position="181"/>
    </location>
</feature>
<keyword evidence="2" id="KW-0479">Metal-binding</keyword>
<evidence type="ECO:0000313" key="7">
    <source>
        <dbReference type="Proteomes" id="UP001368500"/>
    </source>
</evidence>
<dbReference type="NCBIfam" id="TIGR02481">
    <property type="entry name" value="hemeryth_dom"/>
    <property type="match status" value="1"/>
</dbReference>
<gene>
    <name evidence="6" type="ORF">AACH11_17445</name>
</gene>
<comment type="similarity">
    <text evidence="1">Belongs to the hemerythrin family.</text>
</comment>
<comment type="caution">
    <text evidence="6">The sequence shown here is derived from an EMBL/GenBank/DDBJ whole genome shotgun (WGS) entry which is preliminary data.</text>
</comment>
<evidence type="ECO:0000256" key="1">
    <source>
        <dbReference type="ARBA" id="ARBA00010587"/>
    </source>
</evidence>
<organism evidence="6 7">
    <name type="scientific">Pseudaquabacterium rugosum</name>
    <dbReference type="NCBI Taxonomy" id="2984194"/>
    <lineage>
        <taxon>Bacteria</taxon>
        <taxon>Pseudomonadati</taxon>
        <taxon>Pseudomonadota</taxon>
        <taxon>Betaproteobacteria</taxon>
        <taxon>Burkholderiales</taxon>
        <taxon>Sphaerotilaceae</taxon>
        <taxon>Pseudaquabacterium</taxon>
    </lineage>
</organism>
<dbReference type="RefSeq" id="WP_341375534.1">
    <property type="nucleotide sequence ID" value="NZ_JBBUTF010000016.1"/>
</dbReference>
<dbReference type="InterPro" id="IPR012827">
    <property type="entry name" value="Hemerythrin_metal-bd"/>
</dbReference>
<protein>
    <submittedName>
        <fullName evidence="6">Hemerythrin domain-containing protein</fullName>
    </submittedName>
</protein>
<dbReference type="Proteomes" id="UP001368500">
    <property type="component" value="Unassembled WGS sequence"/>
</dbReference>
<accession>A0ABU9BDX8</accession>
<reference evidence="6 7" key="1">
    <citation type="submission" date="2024-04" db="EMBL/GenBank/DDBJ databases">
        <title>Novel species of the genus Ideonella isolated from streams.</title>
        <authorList>
            <person name="Lu H."/>
        </authorList>
    </citation>
    <scope>NUCLEOTIDE SEQUENCE [LARGE SCALE GENOMIC DNA]</scope>
    <source>
        <strain evidence="6 7">BYS139W</strain>
    </source>
</reference>
<dbReference type="CDD" id="cd12107">
    <property type="entry name" value="Hemerythrin"/>
    <property type="match status" value="1"/>
</dbReference>